<organism evidence="1 2">
    <name type="scientific">Dreissena polymorpha</name>
    <name type="common">Zebra mussel</name>
    <name type="synonym">Mytilus polymorpha</name>
    <dbReference type="NCBI Taxonomy" id="45954"/>
    <lineage>
        <taxon>Eukaryota</taxon>
        <taxon>Metazoa</taxon>
        <taxon>Spiralia</taxon>
        <taxon>Lophotrochozoa</taxon>
        <taxon>Mollusca</taxon>
        <taxon>Bivalvia</taxon>
        <taxon>Autobranchia</taxon>
        <taxon>Heteroconchia</taxon>
        <taxon>Euheterodonta</taxon>
        <taxon>Imparidentia</taxon>
        <taxon>Neoheterodontei</taxon>
        <taxon>Myida</taxon>
        <taxon>Dreissenoidea</taxon>
        <taxon>Dreissenidae</taxon>
        <taxon>Dreissena</taxon>
    </lineage>
</organism>
<comment type="caution">
    <text evidence="1">The sequence shown here is derived from an EMBL/GenBank/DDBJ whole genome shotgun (WGS) entry which is preliminary data.</text>
</comment>
<name>A0A9D4R0M3_DREPO</name>
<dbReference type="AlphaFoldDB" id="A0A9D4R0M3"/>
<reference evidence="1" key="2">
    <citation type="submission" date="2020-11" db="EMBL/GenBank/DDBJ databases">
        <authorList>
            <person name="McCartney M.A."/>
            <person name="Auch B."/>
            <person name="Kono T."/>
            <person name="Mallez S."/>
            <person name="Becker A."/>
            <person name="Gohl D.M."/>
            <person name="Silverstein K.A.T."/>
            <person name="Koren S."/>
            <person name="Bechman K.B."/>
            <person name="Herman A."/>
            <person name="Abrahante J.E."/>
            <person name="Garbe J."/>
        </authorList>
    </citation>
    <scope>NUCLEOTIDE SEQUENCE</scope>
    <source>
        <strain evidence="1">Duluth1</strain>
        <tissue evidence="1">Whole animal</tissue>
    </source>
</reference>
<keyword evidence="2" id="KW-1185">Reference proteome</keyword>
<dbReference type="EMBL" id="JAIWYP010000003">
    <property type="protein sequence ID" value="KAH3849692.1"/>
    <property type="molecule type" value="Genomic_DNA"/>
</dbReference>
<proteinExistence type="predicted"/>
<protein>
    <submittedName>
        <fullName evidence="1">Uncharacterized protein</fullName>
    </submittedName>
</protein>
<reference evidence="1" key="1">
    <citation type="journal article" date="2019" name="bioRxiv">
        <title>The Genome of the Zebra Mussel, Dreissena polymorpha: A Resource for Invasive Species Research.</title>
        <authorList>
            <person name="McCartney M.A."/>
            <person name="Auch B."/>
            <person name="Kono T."/>
            <person name="Mallez S."/>
            <person name="Zhang Y."/>
            <person name="Obille A."/>
            <person name="Becker A."/>
            <person name="Abrahante J.E."/>
            <person name="Garbe J."/>
            <person name="Badalamenti J.P."/>
            <person name="Herman A."/>
            <person name="Mangelson H."/>
            <person name="Liachko I."/>
            <person name="Sullivan S."/>
            <person name="Sone E.D."/>
            <person name="Koren S."/>
            <person name="Silverstein K.A.T."/>
            <person name="Beckman K.B."/>
            <person name="Gohl D.M."/>
        </authorList>
    </citation>
    <scope>NUCLEOTIDE SEQUENCE</scope>
    <source>
        <strain evidence="1">Duluth1</strain>
        <tissue evidence="1">Whole animal</tissue>
    </source>
</reference>
<accession>A0A9D4R0M3</accession>
<gene>
    <name evidence="1" type="ORF">DPMN_092095</name>
</gene>
<evidence type="ECO:0000313" key="1">
    <source>
        <dbReference type="EMBL" id="KAH3849692.1"/>
    </source>
</evidence>
<dbReference type="Proteomes" id="UP000828390">
    <property type="component" value="Unassembled WGS sequence"/>
</dbReference>
<sequence>MESVQDDVIDGNILVAIQDLECATHSPFADHVSRDLIVLICRKKLFAKMSSQISLCSCLGCHCMYMQ</sequence>
<evidence type="ECO:0000313" key="2">
    <source>
        <dbReference type="Proteomes" id="UP000828390"/>
    </source>
</evidence>